<organism evidence="1 2">
    <name type="scientific">Acrocarpospora macrocephala</name>
    <dbReference type="NCBI Taxonomy" id="150177"/>
    <lineage>
        <taxon>Bacteria</taxon>
        <taxon>Bacillati</taxon>
        <taxon>Actinomycetota</taxon>
        <taxon>Actinomycetes</taxon>
        <taxon>Streptosporangiales</taxon>
        <taxon>Streptosporangiaceae</taxon>
        <taxon>Acrocarpospora</taxon>
    </lineage>
</organism>
<comment type="caution">
    <text evidence="1">The sequence shown here is derived from an EMBL/GenBank/DDBJ whole genome shotgun (WGS) entry which is preliminary data.</text>
</comment>
<dbReference type="AlphaFoldDB" id="A0A5M3WZ91"/>
<dbReference type="SUPFAM" id="SSF48371">
    <property type="entry name" value="ARM repeat"/>
    <property type="match status" value="1"/>
</dbReference>
<keyword evidence="2" id="KW-1185">Reference proteome</keyword>
<gene>
    <name evidence="1" type="ORF">Amac_068160</name>
</gene>
<dbReference type="Proteomes" id="UP000331127">
    <property type="component" value="Unassembled WGS sequence"/>
</dbReference>
<evidence type="ECO:0000313" key="2">
    <source>
        <dbReference type="Proteomes" id="UP000331127"/>
    </source>
</evidence>
<dbReference type="InterPro" id="IPR016024">
    <property type="entry name" value="ARM-type_fold"/>
</dbReference>
<evidence type="ECO:0000313" key="1">
    <source>
        <dbReference type="EMBL" id="GES13219.1"/>
    </source>
</evidence>
<protein>
    <submittedName>
        <fullName evidence="1">Uncharacterized protein</fullName>
    </submittedName>
</protein>
<sequence length="189" mass="20505">MVDKGVCVEIELARHDWAGLRSFADSTALPDAIRALVGATDKESARSAYWCIDNVALLDGCLTQSAAAVTSTVVQALSRLSTPSLAYALELLAQISGGYVHEPAEQGLGPISVEECVREISLTFPFLCELLETSSNSQIRASCVDLITACGRYERALKERARHVLSSALELPEMQSHRELIVNSLRDLE</sequence>
<accession>A0A5M3WZ91</accession>
<proteinExistence type="predicted"/>
<name>A0A5M3WZ91_9ACTN</name>
<dbReference type="EMBL" id="BLAE01000044">
    <property type="protein sequence ID" value="GES13219.1"/>
    <property type="molecule type" value="Genomic_DNA"/>
</dbReference>
<reference evidence="1 2" key="1">
    <citation type="submission" date="2019-10" db="EMBL/GenBank/DDBJ databases">
        <title>Whole genome shotgun sequence of Acrocarpospora macrocephala NBRC 16266.</title>
        <authorList>
            <person name="Ichikawa N."/>
            <person name="Kimura A."/>
            <person name="Kitahashi Y."/>
            <person name="Komaki H."/>
            <person name="Oguchi A."/>
        </authorList>
    </citation>
    <scope>NUCLEOTIDE SEQUENCE [LARGE SCALE GENOMIC DNA]</scope>
    <source>
        <strain evidence="1 2">NBRC 16266</strain>
    </source>
</reference>